<evidence type="ECO:0000256" key="1">
    <source>
        <dbReference type="ARBA" id="ARBA00004141"/>
    </source>
</evidence>
<dbReference type="Pfam" id="PF03600">
    <property type="entry name" value="CitMHS"/>
    <property type="match status" value="1"/>
</dbReference>
<keyword evidence="4 11" id="KW-0812">Transmembrane</keyword>
<evidence type="ECO:0000259" key="12">
    <source>
        <dbReference type="Pfam" id="PF03600"/>
    </source>
</evidence>
<evidence type="ECO:0000256" key="2">
    <source>
        <dbReference type="ARBA" id="ARBA00022448"/>
    </source>
</evidence>
<feature type="transmembrane region" description="Helical" evidence="11">
    <location>
        <begin position="226"/>
        <end position="244"/>
    </location>
</feature>
<feature type="transmembrane region" description="Helical" evidence="11">
    <location>
        <begin position="404"/>
        <end position="421"/>
    </location>
</feature>
<dbReference type="NCBIfam" id="NF038006">
    <property type="entry name" value="NhaD_1"/>
    <property type="match status" value="1"/>
</dbReference>
<evidence type="ECO:0000256" key="7">
    <source>
        <dbReference type="ARBA" id="ARBA00023065"/>
    </source>
</evidence>
<proteinExistence type="inferred from homology"/>
<feature type="transmembrane region" description="Helical" evidence="11">
    <location>
        <begin position="326"/>
        <end position="347"/>
    </location>
</feature>
<comment type="similarity">
    <text evidence="10">Belongs to the NhaD Na(+)/H(+) (TC 2.A.62) antiporter family.</text>
</comment>
<name>A0A644VM29_9ZZZZ</name>
<feature type="transmembrane region" description="Helical" evidence="11">
    <location>
        <begin position="140"/>
        <end position="159"/>
    </location>
</feature>
<dbReference type="InterPro" id="IPR004680">
    <property type="entry name" value="Cit_transptr-like_dom"/>
</dbReference>
<dbReference type="AlphaFoldDB" id="A0A644VM29"/>
<dbReference type="EMBL" id="VSSQ01000357">
    <property type="protein sequence ID" value="MPL92398.1"/>
    <property type="molecule type" value="Genomic_DNA"/>
</dbReference>
<reference evidence="13" key="1">
    <citation type="submission" date="2019-08" db="EMBL/GenBank/DDBJ databases">
        <authorList>
            <person name="Kucharzyk K."/>
            <person name="Murdoch R.W."/>
            <person name="Higgins S."/>
            <person name="Loffler F."/>
        </authorList>
    </citation>
    <scope>NUCLEOTIDE SEQUENCE</scope>
</reference>
<keyword evidence="7" id="KW-0406">Ion transport</keyword>
<sequence length="426" mass="47674">MMTTLIVLVFVLGYVAIALEHDLKVNKTAPALIIGVLTWVIFSYYTEDKAWLNLQLIEHLGDISSILFFLLGAMTIVELIDTYDGFELITKKIRQTDKRKLLWIVSFFTFFLSAILDNLTTTIVMVSLLRKLIGDKKDRLFFTGMIVIAANAGGAWTPIGDVTTTMLWIGGQISTATTMKYLFLPSLVSLLIPLIITSTRLKGQVTRRDEMHEEKKYSPNLKQKRNMLVLGVLTLVLVPVFKYFTHLPPFMGILIGLGILWIYTEYLHRKTDADKKKTISLVNALHRVDFSSILFFLGILMAVAAMQTSQILNHASEWLNNTVGDLNYIVMSIGLLSSVIDNVPLVAAAQGMYNIAAFPMDHYLWQFLTYCAGTGGSILIIGSAAGVAAMGMEKISFFWYVKKISLLALAGYFAGAFLYILERNLF</sequence>
<comment type="subcellular location">
    <subcellularLocation>
        <location evidence="1">Membrane</location>
        <topology evidence="1">Multi-pass membrane protein</topology>
    </subcellularLocation>
</comment>
<evidence type="ECO:0000256" key="9">
    <source>
        <dbReference type="ARBA" id="ARBA00023201"/>
    </source>
</evidence>
<dbReference type="InterPro" id="IPR045016">
    <property type="entry name" value="NhaD-like"/>
</dbReference>
<evidence type="ECO:0000256" key="6">
    <source>
        <dbReference type="ARBA" id="ARBA00023053"/>
    </source>
</evidence>
<feature type="transmembrane region" description="Helical" evidence="11">
    <location>
        <begin position="28"/>
        <end position="45"/>
    </location>
</feature>
<comment type="caution">
    <text evidence="13">The sequence shown here is derived from an EMBL/GenBank/DDBJ whole genome shotgun (WGS) entry which is preliminary data.</text>
</comment>
<organism evidence="13">
    <name type="scientific">bioreactor metagenome</name>
    <dbReference type="NCBI Taxonomy" id="1076179"/>
    <lineage>
        <taxon>unclassified sequences</taxon>
        <taxon>metagenomes</taxon>
        <taxon>ecological metagenomes</taxon>
    </lineage>
</organism>
<feature type="transmembrane region" description="Helical" evidence="11">
    <location>
        <begin position="367"/>
        <end position="392"/>
    </location>
</feature>
<evidence type="ECO:0000256" key="3">
    <source>
        <dbReference type="ARBA" id="ARBA00022449"/>
    </source>
</evidence>
<dbReference type="GO" id="GO:0016020">
    <property type="term" value="C:membrane"/>
    <property type="evidence" value="ECO:0007669"/>
    <property type="project" value="UniProtKB-SubCell"/>
</dbReference>
<keyword evidence="2" id="KW-0813">Transport</keyword>
<evidence type="ECO:0000256" key="8">
    <source>
        <dbReference type="ARBA" id="ARBA00023136"/>
    </source>
</evidence>
<dbReference type="PANTHER" id="PTHR43269">
    <property type="entry name" value="SODIUM/PROTON ANTIPORTER 1-RELATED"/>
    <property type="match status" value="1"/>
</dbReference>
<feature type="transmembrane region" description="Helical" evidence="11">
    <location>
        <begin position="66"/>
        <end position="83"/>
    </location>
</feature>
<evidence type="ECO:0000256" key="11">
    <source>
        <dbReference type="SAM" id="Phobius"/>
    </source>
</evidence>
<evidence type="ECO:0000256" key="10">
    <source>
        <dbReference type="ARBA" id="ARBA00025753"/>
    </source>
</evidence>
<feature type="transmembrane region" description="Helical" evidence="11">
    <location>
        <begin position="250"/>
        <end position="267"/>
    </location>
</feature>
<feature type="domain" description="Citrate transporter-like" evidence="12">
    <location>
        <begin position="14"/>
        <end position="362"/>
    </location>
</feature>
<accession>A0A644VM29</accession>
<keyword evidence="9" id="KW-0739">Sodium transport</keyword>
<feature type="transmembrane region" description="Helical" evidence="11">
    <location>
        <begin position="179"/>
        <end position="198"/>
    </location>
</feature>
<feature type="transmembrane region" description="Helical" evidence="11">
    <location>
        <begin position="288"/>
        <end position="306"/>
    </location>
</feature>
<evidence type="ECO:0000256" key="5">
    <source>
        <dbReference type="ARBA" id="ARBA00022989"/>
    </source>
</evidence>
<feature type="transmembrane region" description="Helical" evidence="11">
    <location>
        <begin position="103"/>
        <end position="128"/>
    </location>
</feature>
<keyword evidence="8 11" id="KW-0472">Membrane</keyword>
<gene>
    <name evidence="13" type="primary">nhaD_6</name>
    <name evidence="13" type="ORF">SDC9_38499</name>
</gene>
<protein>
    <submittedName>
        <fullName evidence="13">Na(+)/H(+) antiporter NhaD</fullName>
    </submittedName>
</protein>
<dbReference type="GO" id="GO:0006814">
    <property type="term" value="P:sodium ion transport"/>
    <property type="evidence" value="ECO:0007669"/>
    <property type="project" value="UniProtKB-KW"/>
</dbReference>
<evidence type="ECO:0000313" key="13">
    <source>
        <dbReference type="EMBL" id="MPL92398.1"/>
    </source>
</evidence>
<evidence type="ECO:0000256" key="4">
    <source>
        <dbReference type="ARBA" id="ARBA00022692"/>
    </source>
</evidence>
<keyword evidence="5 11" id="KW-1133">Transmembrane helix</keyword>
<dbReference type="PANTHER" id="PTHR43269:SF2">
    <property type="entry name" value="SODIUM_PROTON ANTIPORTER 1-RELATED"/>
    <property type="match status" value="1"/>
</dbReference>
<dbReference type="GO" id="GO:0015297">
    <property type="term" value="F:antiporter activity"/>
    <property type="evidence" value="ECO:0007669"/>
    <property type="project" value="UniProtKB-KW"/>
</dbReference>
<keyword evidence="3" id="KW-0050">Antiport</keyword>
<keyword evidence="6" id="KW-0915">Sodium</keyword>